<protein>
    <submittedName>
        <fullName evidence="2">Gliding motility-associated C-terminal domain-containing protein</fullName>
    </submittedName>
</protein>
<keyword evidence="1" id="KW-0732">Signal</keyword>
<organism evidence="2 3">
    <name type="scientific">Flagellimonas ochracea</name>
    <dbReference type="NCBI Taxonomy" id="2696472"/>
    <lineage>
        <taxon>Bacteria</taxon>
        <taxon>Pseudomonadati</taxon>
        <taxon>Bacteroidota</taxon>
        <taxon>Flavobacteriia</taxon>
        <taxon>Flavobacteriales</taxon>
        <taxon>Flavobacteriaceae</taxon>
        <taxon>Flagellimonas</taxon>
    </lineage>
</organism>
<comment type="caution">
    <text evidence="2">The sequence shown here is derived from an EMBL/GenBank/DDBJ whole genome shotgun (WGS) entry which is preliminary data.</text>
</comment>
<gene>
    <name evidence="2" type="ORF">GTQ34_07110</name>
</gene>
<dbReference type="InterPro" id="IPR013783">
    <property type="entry name" value="Ig-like_fold"/>
</dbReference>
<dbReference type="Gene3D" id="2.60.40.10">
    <property type="entry name" value="Immunoglobulins"/>
    <property type="match status" value="3"/>
</dbReference>
<reference evidence="2" key="1">
    <citation type="submission" date="2020-01" db="EMBL/GenBank/DDBJ databases">
        <title>Muricauda ochracea sp. nov., isolated from a tidal flat of Garorim bay in Korea.</title>
        <authorList>
            <person name="Kim D."/>
            <person name="Yoo Y."/>
            <person name="Kim J.-J."/>
        </authorList>
    </citation>
    <scope>NUCLEOTIDE SEQUENCE</scope>
    <source>
        <strain evidence="2">JGD-17</strain>
    </source>
</reference>
<name>A0A964TB97_9FLAO</name>
<keyword evidence="3" id="KW-1185">Reference proteome</keyword>
<dbReference type="Proteomes" id="UP000667650">
    <property type="component" value="Unassembled WGS sequence"/>
</dbReference>
<proteinExistence type="predicted"/>
<dbReference type="RefSeq" id="WP_166523091.1">
    <property type="nucleotide sequence ID" value="NZ_JAAABI010000002.1"/>
</dbReference>
<dbReference type="InterPro" id="IPR036179">
    <property type="entry name" value="Ig-like_dom_sf"/>
</dbReference>
<evidence type="ECO:0000313" key="3">
    <source>
        <dbReference type="Proteomes" id="UP000667650"/>
    </source>
</evidence>
<dbReference type="Pfam" id="PF13585">
    <property type="entry name" value="CHU_C"/>
    <property type="match status" value="1"/>
</dbReference>
<sequence length="753" mass="80272">MKKRSSLCNILVLMLAIVFAGSSTVSSQVLNKPVAADNPNLGGNSPWTAACASSSFNEYFVNFTWSPPLVNSDNEFVLELSDANGNFGSPRELARASDKNNIFDFDFEFAVPTDIRGENYKMRVRSTSPAKTSPASDAYSMYFVDYNSPLLISQDGNGTIPPGGTIQLCGGASVTLAAHNIPNASSYQYNWYRSGTPLAEKSESITVSSAGMYYVELDYGSICSGSANTLSNTIEIITGSSLGVAINGSDNVGLCSGDSYTLQASITGMGLTYTWYKDNSIVAGPVLEGDSFAVNTSASGFDGNYEVEISGSGACLERSAPVTVNNLGNFEVTRQNASEIVLLPAQSAILSATTTATSPNYQWFKDGSPITGATNSTLNISETGNYFVRVTETSGGCSGSPVDSDTTTIVSPDSFEFVIAYVGAYTACESSDATLSLSAINAVSSSGAKTDVTSEVQSSFAYQWKKDGASIGGETSKTITLSSFEDNGGYTLEGVLDSFNAASNNLNVKLSTSEVLEISSNGTVLCDGAAPIVLTTSKDLTSETFQWLRNGQVVDSSAETLTADEVGDYQLVITTNDCPLNSNVITVNAFDESLLSLDKPQDLVIIEGETETVTASGGQSYEWFDSNNTLLGTQDFYSFQQEGEYLLVASFGNCTISRVITITYRDTFAVPNVITVNGDGINDLWVLPNTFSRNSDVLVTIYDETGKEIFSQANYENNWPQSTTTFNKSSMIFYYKITKGGSSLKQGTITVIR</sequence>
<dbReference type="SUPFAM" id="SSF48726">
    <property type="entry name" value="Immunoglobulin"/>
    <property type="match status" value="1"/>
</dbReference>
<evidence type="ECO:0000256" key="1">
    <source>
        <dbReference type="SAM" id="SignalP"/>
    </source>
</evidence>
<dbReference type="EMBL" id="JAAABI010000002">
    <property type="protein sequence ID" value="NAY91682.1"/>
    <property type="molecule type" value="Genomic_DNA"/>
</dbReference>
<feature type="chain" id="PRO_5037178540" evidence="1">
    <location>
        <begin position="21"/>
        <end position="753"/>
    </location>
</feature>
<dbReference type="AlphaFoldDB" id="A0A964TB97"/>
<evidence type="ECO:0000313" key="2">
    <source>
        <dbReference type="EMBL" id="NAY91682.1"/>
    </source>
</evidence>
<feature type="signal peptide" evidence="1">
    <location>
        <begin position="1"/>
        <end position="20"/>
    </location>
</feature>
<accession>A0A964TB97</accession>